<name>A0A2W7I1C2_9FLAO</name>
<dbReference type="GO" id="GO:0006508">
    <property type="term" value="P:proteolysis"/>
    <property type="evidence" value="ECO:0007669"/>
    <property type="project" value="UniProtKB-KW"/>
</dbReference>
<protein>
    <recommendedName>
        <fullName evidence="5">Aminopeptidase N</fullName>
        <ecNumber evidence="4">3.4.11.2</ecNumber>
    </recommendedName>
</protein>
<evidence type="ECO:0000256" key="11">
    <source>
        <dbReference type="ARBA" id="ARBA00023049"/>
    </source>
</evidence>
<dbReference type="InterPro" id="IPR027268">
    <property type="entry name" value="Peptidase_M4/M1_CTD_sf"/>
</dbReference>
<keyword evidence="8" id="KW-0479">Metal-binding</keyword>
<feature type="chain" id="PRO_5016155012" description="Aminopeptidase N" evidence="12">
    <location>
        <begin position="19"/>
        <end position="691"/>
    </location>
</feature>
<dbReference type="GO" id="GO:0070006">
    <property type="term" value="F:metalloaminopeptidase activity"/>
    <property type="evidence" value="ECO:0007669"/>
    <property type="project" value="TreeGrafter"/>
</dbReference>
<dbReference type="GO" id="GO:0016285">
    <property type="term" value="F:alanyl aminopeptidase activity"/>
    <property type="evidence" value="ECO:0007669"/>
    <property type="project" value="UniProtKB-EC"/>
</dbReference>
<evidence type="ECO:0000256" key="6">
    <source>
        <dbReference type="ARBA" id="ARBA00022438"/>
    </source>
</evidence>
<organism evidence="15 16">
    <name type="scientific">Mesonia algae</name>
    <dbReference type="NCBI Taxonomy" id="213248"/>
    <lineage>
        <taxon>Bacteria</taxon>
        <taxon>Pseudomonadati</taxon>
        <taxon>Bacteroidota</taxon>
        <taxon>Flavobacteriia</taxon>
        <taxon>Flavobacteriales</taxon>
        <taxon>Flavobacteriaceae</taxon>
        <taxon>Mesonia</taxon>
    </lineage>
</organism>
<dbReference type="InterPro" id="IPR050344">
    <property type="entry name" value="Peptidase_M1_aminopeptidases"/>
</dbReference>
<evidence type="ECO:0000256" key="5">
    <source>
        <dbReference type="ARBA" id="ARBA00015611"/>
    </source>
</evidence>
<dbReference type="PANTHER" id="PTHR11533">
    <property type="entry name" value="PROTEASE M1 ZINC METALLOPROTEASE"/>
    <property type="match status" value="1"/>
</dbReference>
<evidence type="ECO:0000313" key="15">
    <source>
        <dbReference type="EMBL" id="PZW39232.1"/>
    </source>
</evidence>
<evidence type="ECO:0000259" key="13">
    <source>
        <dbReference type="Pfam" id="PF01433"/>
    </source>
</evidence>
<dbReference type="RefSeq" id="WP_111541647.1">
    <property type="nucleotide sequence ID" value="NZ_QKYV01000006.1"/>
</dbReference>
<keyword evidence="10" id="KW-0862">Zinc</keyword>
<dbReference type="GO" id="GO:0016020">
    <property type="term" value="C:membrane"/>
    <property type="evidence" value="ECO:0007669"/>
    <property type="project" value="TreeGrafter"/>
</dbReference>
<dbReference type="EC" id="3.4.11.2" evidence="4"/>
<evidence type="ECO:0000256" key="3">
    <source>
        <dbReference type="ARBA" id="ARBA00010136"/>
    </source>
</evidence>
<dbReference type="PANTHER" id="PTHR11533:SF174">
    <property type="entry name" value="PUROMYCIN-SENSITIVE AMINOPEPTIDASE-RELATED"/>
    <property type="match status" value="1"/>
</dbReference>
<evidence type="ECO:0000313" key="16">
    <source>
        <dbReference type="Proteomes" id="UP000249542"/>
    </source>
</evidence>
<dbReference type="InterPro" id="IPR045357">
    <property type="entry name" value="Aminopeptidase_N-like_N"/>
</dbReference>
<dbReference type="GO" id="GO:0043171">
    <property type="term" value="P:peptide catabolic process"/>
    <property type="evidence" value="ECO:0007669"/>
    <property type="project" value="TreeGrafter"/>
</dbReference>
<dbReference type="GO" id="GO:0005737">
    <property type="term" value="C:cytoplasm"/>
    <property type="evidence" value="ECO:0007669"/>
    <property type="project" value="TreeGrafter"/>
</dbReference>
<feature type="signal peptide" evidence="12">
    <location>
        <begin position="1"/>
        <end position="18"/>
    </location>
</feature>
<comment type="caution">
    <text evidence="15">The sequence shown here is derived from an EMBL/GenBank/DDBJ whole genome shotgun (WGS) entry which is preliminary data.</text>
</comment>
<keyword evidence="7" id="KW-0645">Protease</keyword>
<evidence type="ECO:0000256" key="10">
    <source>
        <dbReference type="ARBA" id="ARBA00022833"/>
    </source>
</evidence>
<dbReference type="GO" id="GO:0005615">
    <property type="term" value="C:extracellular space"/>
    <property type="evidence" value="ECO:0007669"/>
    <property type="project" value="TreeGrafter"/>
</dbReference>
<keyword evidence="12" id="KW-0732">Signal</keyword>
<dbReference type="InterPro" id="IPR001930">
    <property type="entry name" value="Peptidase_M1"/>
</dbReference>
<dbReference type="Pfam" id="PF01433">
    <property type="entry name" value="Peptidase_M1"/>
    <property type="match status" value="1"/>
</dbReference>
<gene>
    <name evidence="15" type="ORF">LX95_02374</name>
</gene>
<dbReference type="InterPro" id="IPR042097">
    <property type="entry name" value="Aminopeptidase_N-like_N_sf"/>
</dbReference>
<evidence type="ECO:0000259" key="14">
    <source>
        <dbReference type="Pfam" id="PF17900"/>
    </source>
</evidence>
<reference evidence="15 16" key="1">
    <citation type="submission" date="2018-06" db="EMBL/GenBank/DDBJ databases">
        <title>Genomic Encyclopedia of Archaeal and Bacterial Type Strains, Phase II (KMG-II): from individual species to whole genera.</title>
        <authorList>
            <person name="Goeker M."/>
        </authorList>
    </citation>
    <scope>NUCLEOTIDE SEQUENCE [LARGE SCALE GENOMIC DNA]</scope>
    <source>
        <strain evidence="15 16">DSM 15361</strain>
    </source>
</reference>
<dbReference type="AlphaFoldDB" id="A0A2W7I1C2"/>
<proteinExistence type="inferred from homology"/>
<dbReference type="PRINTS" id="PR00756">
    <property type="entry name" value="ALADIPTASE"/>
</dbReference>
<comment type="catalytic activity">
    <reaction evidence="1">
        <text>Release of an N-terminal amino acid, Xaa-|-Yaa- from a peptide, amide or arylamide. Xaa is preferably Ala, but may be most amino acids including Pro (slow action). When a terminal hydrophobic residue is followed by a prolyl residue, the two may be released as an intact Xaa-Pro dipeptide.</text>
        <dbReference type="EC" id="3.4.11.2"/>
    </reaction>
</comment>
<comment type="cofactor">
    <cofactor evidence="2">
        <name>Zn(2+)</name>
        <dbReference type="ChEBI" id="CHEBI:29105"/>
    </cofactor>
</comment>
<evidence type="ECO:0000256" key="9">
    <source>
        <dbReference type="ARBA" id="ARBA00022801"/>
    </source>
</evidence>
<evidence type="ECO:0000256" key="4">
    <source>
        <dbReference type="ARBA" id="ARBA00012564"/>
    </source>
</evidence>
<dbReference type="Pfam" id="PF17900">
    <property type="entry name" value="Peptidase_M1_N"/>
    <property type="match status" value="1"/>
</dbReference>
<evidence type="ECO:0000256" key="1">
    <source>
        <dbReference type="ARBA" id="ARBA00000098"/>
    </source>
</evidence>
<keyword evidence="6 15" id="KW-0031">Aminopeptidase</keyword>
<accession>A0A2W7I1C2</accession>
<feature type="domain" description="Aminopeptidase N-like N-terminal" evidence="14">
    <location>
        <begin position="33"/>
        <end position="191"/>
    </location>
</feature>
<dbReference type="GO" id="GO:0008270">
    <property type="term" value="F:zinc ion binding"/>
    <property type="evidence" value="ECO:0007669"/>
    <property type="project" value="InterPro"/>
</dbReference>
<dbReference type="SUPFAM" id="SSF63737">
    <property type="entry name" value="Leukotriene A4 hydrolase N-terminal domain"/>
    <property type="match status" value="1"/>
</dbReference>
<evidence type="ECO:0000256" key="7">
    <source>
        <dbReference type="ARBA" id="ARBA00022670"/>
    </source>
</evidence>
<keyword evidence="9" id="KW-0378">Hydrolase</keyword>
<comment type="similarity">
    <text evidence="3">Belongs to the peptidase M1 family.</text>
</comment>
<keyword evidence="16" id="KW-1185">Reference proteome</keyword>
<dbReference type="CDD" id="cd09603">
    <property type="entry name" value="M1_APN_like"/>
    <property type="match status" value="1"/>
</dbReference>
<sequence>MRYFIWLGLFLLSIGVKAQQTSTVDFTKLAGTVHLLPESKSVKGDIKIDLKILKATDSIYLDAKNSEVNWEQKNQFDFKTTADKIWIIGDFEKGKSYSFNFEYQMNPKQAMYFVGWDNEGSNQIWTQGQGKYTSHWLPSIDDLNEKIEFDLAYQVPKNYTVIANGKLTNKKTQGDQNIWSFDMKNPMSSYLVAVAVGDYASAEEKSASGVNLKYYYEPNQKDKVEATYRYSKRIFDYFEEEIGIPFPWQDYKQIPVRDFLYAGMENTGATIFSNQFVTDSIGFVDRNYVNVNAHELAHQWFGDFITETSSEHHWLQEGFATFYALLAEREIFGDDYYYYKLYETAEQLKELSDNGKGEALLNPKASSLTFYQKGAWALHILKEKVGEEAFNKGVKTYLLKHAYKNVNTDDFIKEIEKAGQTDLSIFKKDWLFQSAFKANEALSSLKKSKFMQELLMLKSLRNTALEDKKAQLERALQDPVNDYLGQEVVYQLAQENSAEVIPLYKMAFESNNLLTRQAIAITLSEIPQQLKKEFKTLLDDDSYLTKEKAFLNLWLNFPEERNFYFEKLKGVQGFQDKNLEILWLTLHLVSPDYESDQKSEIFKRLSHYTTPQYDYAIRENAFGYLYQIDTFSKQSYEDLFEGTAHPVWRFRNFCRELLDTLWENPKHRAQLIAMLDSVPSAHAAYAKKKYN</sequence>
<dbReference type="SUPFAM" id="SSF48371">
    <property type="entry name" value="ARM repeat"/>
    <property type="match status" value="1"/>
</dbReference>
<dbReference type="Gene3D" id="2.60.40.1730">
    <property type="entry name" value="tricorn interacting facor f3 domain"/>
    <property type="match status" value="1"/>
</dbReference>
<evidence type="ECO:0000256" key="2">
    <source>
        <dbReference type="ARBA" id="ARBA00001947"/>
    </source>
</evidence>
<evidence type="ECO:0000256" key="12">
    <source>
        <dbReference type="SAM" id="SignalP"/>
    </source>
</evidence>
<dbReference type="Proteomes" id="UP000249542">
    <property type="component" value="Unassembled WGS sequence"/>
</dbReference>
<evidence type="ECO:0000256" key="8">
    <source>
        <dbReference type="ARBA" id="ARBA00022723"/>
    </source>
</evidence>
<dbReference type="GO" id="GO:0042277">
    <property type="term" value="F:peptide binding"/>
    <property type="evidence" value="ECO:0007669"/>
    <property type="project" value="TreeGrafter"/>
</dbReference>
<dbReference type="SUPFAM" id="SSF55486">
    <property type="entry name" value="Metalloproteases ('zincins'), catalytic domain"/>
    <property type="match status" value="1"/>
</dbReference>
<dbReference type="Gene3D" id="1.10.390.10">
    <property type="entry name" value="Neutral Protease Domain 2"/>
    <property type="match status" value="1"/>
</dbReference>
<dbReference type="InterPro" id="IPR016024">
    <property type="entry name" value="ARM-type_fold"/>
</dbReference>
<feature type="domain" description="Peptidase M1 membrane alanine aminopeptidase" evidence="13">
    <location>
        <begin position="230"/>
        <end position="430"/>
    </location>
</feature>
<dbReference type="InterPro" id="IPR014782">
    <property type="entry name" value="Peptidase_M1_dom"/>
</dbReference>
<keyword evidence="11" id="KW-0482">Metalloprotease</keyword>
<dbReference type="EMBL" id="QKYV01000006">
    <property type="protein sequence ID" value="PZW39232.1"/>
    <property type="molecule type" value="Genomic_DNA"/>
</dbReference>